<sequence>MLPLREIIVRAETTFSGQVVEAELEDERGLPTYEIKVLTRGGRVVKVRYDALTGALLNSNDKDGRR</sequence>
<proteinExistence type="predicted"/>
<dbReference type="Gene3D" id="3.10.450.40">
    <property type="match status" value="1"/>
</dbReference>
<evidence type="ECO:0000259" key="1">
    <source>
        <dbReference type="Pfam" id="PF03413"/>
    </source>
</evidence>
<dbReference type="AlphaFoldDB" id="A0A512NCV0"/>
<dbReference type="Proteomes" id="UP000321058">
    <property type="component" value="Unassembled WGS sequence"/>
</dbReference>
<reference evidence="2 3" key="1">
    <citation type="submission" date="2019-07" db="EMBL/GenBank/DDBJ databases">
        <title>Whole genome shotgun sequence of Reyranella soli NBRC 108950.</title>
        <authorList>
            <person name="Hosoyama A."/>
            <person name="Uohara A."/>
            <person name="Ohji S."/>
            <person name="Ichikawa N."/>
        </authorList>
    </citation>
    <scope>NUCLEOTIDE SEQUENCE [LARGE SCALE GENOMIC DNA]</scope>
    <source>
        <strain evidence="2 3">NBRC 108950</strain>
    </source>
</reference>
<keyword evidence="3" id="KW-1185">Reference proteome</keyword>
<dbReference type="EMBL" id="BKAJ01000070">
    <property type="protein sequence ID" value="GEP56779.1"/>
    <property type="molecule type" value="Genomic_DNA"/>
</dbReference>
<evidence type="ECO:0000313" key="3">
    <source>
        <dbReference type="Proteomes" id="UP000321058"/>
    </source>
</evidence>
<organism evidence="2 3">
    <name type="scientific">Reyranella soli</name>
    <dbReference type="NCBI Taxonomy" id="1230389"/>
    <lineage>
        <taxon>Bacteria</taxon>
        <taxon>Pseudomonadati</taxon>
        <taxon>Pseudomonadota</taxon>
        <taxon>Alphaproteobacteria</taxon>
        <taxon>Hyphomicrobiales</taxon>
        <taxon>Reyranellaceae</taxon>
        <taxon>Reyranella</taxon>
    </lineage>
</organism>
<dbReference type="RefSeq" id="WP_246158600.1">
    <property type="nucleotide sequence ID" value="NZ_BKAJ01000070.1"/>
</dbReference>
<evidence type="ECO:0000313" key="2">
    <source>
        <dbReference type="EMBL" id="GEP56779.1"/>
    </source>
</evidence>
<protein>
    <recommendedName>
        <fullName evidence="1">PepSY domain-containing protein</fullName>
    </recommendedName>
</protein>
<accession>A0A512NCV0</accession>
<name>A0A512NCV0_9HYPH</name>
<comment type="caution">
    <text evidence="2">The sequence shown here is derived from an EMBL/GenBank/DDBJ whole genome shotgun (WGS) entry which is preliminary data.</text>
</comment>
<gene>
    <name evidence="2" type="ORF">RSO01_39450</name>
</gene>
<dbReference type="InterPro" id="IPR025711">
    <property type="entry name" value="PepSY"/>
</dbReference>
<feature type="domain" description="PepSY" evidence="1">
    <location>
        <begin position="7"/>
        <end position="58"/>
    </location>
</feature>
<dbReference type="Pfam" id="PF03413">
    <property type="entry name" value="PepSY"/>
    <property type="match status" value="1"/>
</dbReference>